<feature type="domain" description="T-cell immunomodulatory protein TIP C2" evidence="11">
    <location>
        <begin position="587"/>
        <end position="689"/>
    </location>
</feature>
<keyword evidence="4 10" id="KW-0732">Signal</keyword>
<accession>A0A316VQZ3</accession>
<comment type="subcellular location">
    <subcellularLocation>
        <location evidence="1">Membrane</location>
        <topology evidence="1">Single-pass type I membrane protein</topology>
    </subcellularLocation>
</comment>
<evidence type="ECO:0000256" key="8">
    <source>
        <dbReference type="SAM" id="MobiDB-lite"/>
    </source>
</evidence>
<evidence type="ECO:0000256" key="6">
    <source>
        <dbReference type="ARBA" id="ARBA00023136"/>
    </source>
</evidence>
<dbReference type="InterPro" id="IPR057089">
    <property type="entry name" value="C2_TIP"/>
</dbReference>
<dbReference type="OrthoDB" id="10022113at2759"/>
<dbReference type="SUPFAM" id="SSF69318">
    <property type="entry name" value="Integrin alpha N-terminal domain"/>
    <property type="match status" value="2"/>
</dbReference>
<keyword evidence="13" id="KW-1185">Reference proteome</keyword>
<name>A0A316VQZ3_9BASI</name>
<proteinExistence type="inferred from homology"/>
<feature type="transmembrane region" description="Helical" evidence="9">
    <location>
        <begin position="695"/>
        <end position="717"/>
    </location>
</feature>
<dbReference type="Pfam" id="PF23122">
    <property type="entry name" value="C2_ITFG1"/>
    <property type="match status" value="1"/>
</dbReference>
<evidence type="ECO:0000313" key="12">
    <source>
        <dbReference type="EMBL" id="PWN39468.1"/>
    </source>
</evidence>
<evidence type="ECO:0000256" key="5">
    <source>
        <dbReference type="ARBA" id="ARBA00022989"/>
    </source>
</evidence>
<evidence type="ECO:0000256" key="1">
    <source>
        <dbReference type="ARBA" id="ARBA00004479"/>
    </source>
</evidence>
<dbReference type="EMBL" id="KZ819465">
    <property type="protein sequence ID" value="PWN39468.1"/>
    <property type="molecule type" value="Genomic_DNA"/>
</dbReference>
<comment type="similarity">
    <text evidence="2">Belongs to the TIP family.</text>
</comment>
<dbReference type="Proteomes" id="UP000245783">
    <property type="component" value="Unassembled WGS sequence"/>
</dbReference>
<feature type="signal peptide" evidence="10">
    <location>
        <begin position="1"/>
        <end position="22"/>
    </location>
</feature>
<dbReference type="Gene3D" id="2.130.10.130">
    <property type="entry name" value="Integrin alpha, N-terminal"/>
    <property type="match status" value="1"/>
</dbReference>
<sequence length="741" mass="79832">MRSSLLFSLLGCALLLCTSSVAIFPFKSARFTANGLVSAGSLGLGPSDGAVVSLGDFDADQFVDYVTLSPDSATIKVWTWDHLGFKFRTEPYATLKAPSGWSVVNVVSADFDYDGRLDVLLVLKQYGSRMSDHSETRLQLWIGDSAGGFKASPIELPSAGDAQPLIFDDTGDMKVDLLGQAWASPSASDSASSGLKIWRNNLGEPNGSFAMWVCPCDSENAPLQHAPGTAGCRLASPHSSAFIDLDGDCLADLFLVCEGEGGRTRYEVHTASKPNKSEPFKLSLSGHLPMGAGALSFADMDRDGTMDVVFPACDSKGCSINIAHNRQMPLCKQEGGWLGPGPGGPTKSQSKLQKAAANVSARQSTWSARDASSLADPSDASSRRITCRTPESLCTKDEGFSFDFEVGSANSDITTLPLTAIVPEAFLALDNTLASPAVPLALSIGDFNKDGFPDLVIVTLPDHNRPDHTRVRLLKNVACSPGKSGCPPEGWEASRTFEMVTIGAEVLETLDDVRSATFLDIDEDGTLDLMLQRQVSAKGGARGAATTVTFVQNNYFHDAFFLKAVTLNGACIGYCEPSDGPRFKPRAVNYAGASYKFTVLDTNGVRRAQQVGQLPQHTYRSLQPPYSYFGLGRTNNYVESLFVGSTRRQPQHFLAMEGVVPNSHVVVVPWQDANAPDGGDPGQWHKELYLSPADWIPAVTAVLVCLILLLATIVFVLHMNERREDERERKRAVHAINFDAL</sequence>
<evidence type="ECO:0000256" key="2">
    <source>
        <dbReference type="ARBA" id="ARBA00006496"/>
    </source>
</evidence>
<feature type="compositionally biased region" description="Low complexity" evidence="8">
    <location>
        <begin position="367"/>
        <end position="383"/>
    </location>
</feature>
<dbReference type="AlphaFoldDB" id="A0A316VQZ3"/>
<gene>
    <name evidence="12" type="ORF">IE81DRAFT_294812</name>
</gene>
<evidence type="ECO:0000259" key="11">
    <source>
        <dbReference type="Pfam" id="PF23122"/>
    </source>
</evidence>
<dbReference type="GO" id="GO:0005886">
    <property type="term" value="C:plasma membrane"/>
    <property type="evidence" value="ECO:0007669"/>
    <property type="project" value="TreeGrafter"/>
</dbReference>
<protein>
    <recommendedName>
        <fullName evidence="11">T-cell immunomodulatory protein TIP C2 domain-containing protein</fullName>
    </recommendedName>
</protein>
<dbReference type="RefSeq" id="XP_025366628.1">
    <property type="nucleotide sequence ID" value="XM_025512069.1"/>
</dbReference>
<evidence type="ECO:0000256" key="9">
    <source>
        <dbReference type="SAM" id="Phobius"/>
    </source>
</evidence>
<dbReference type="InParanoid" id="A0A316VQZ3"/>
<evidence type="ECO:0000313" key="13">
    <source>
        <dbReference type="Proteomes" id="UP000245783"/>
    </source>
</evidence>
<dbReference type="InterPro" id="IPR024881">
    <property type="entry name" value="Tip"/>
</dbReference>
<evidence type="ECO:0000256" key="3">
    <source>
        <dbReference type="ARBA" id="ARBA00022692"/>
    </source>
</evidence>
<keyword evidence="3 9" id="KW-0812">Transmembrane</keyword>
<dbReference type="PANTHER" id="PTHR13412:SF0">
    <property type="entry name" value="T-CELL IMMUNOMODULATORY PROTEIN"/>
    <property type="match status" value="1"/>
</dbReference>
<dbReference type="InterPro" id="IPR028994">
    <property type="entry name" value="Integrin_alpha_N"/>
</dbReference>
<feature type="region of interest" description="Disordered" evidence="8">
    <location>
        <begin position="337"/>
        <end position="383"/>
    </location>
</feature>
<dbReference type="Pfam" id="PF13517">
    <property type="entry name" value="FG-GAP_3"/>
    <property type="match status" value="1"/>
</dbReference>
<feature type="chain" id="PRO_5016462241" description="T-cell immunomodulatory protein TIP C2 domain-containing protein" evidence="10">
    <location>
        <begin position="23"/>
        <end position="741"/>
    </location>
</feature>
<evidence type="ECO:0000256" key="10">
    <source>
        <dbReference type="SAM" id="SignalP"/>
    </source>
</evidence>
<dbReference type="PANTHER" id="PTHR13412">
    <property type="entry name" value="T-CELL IMMUNOMODULATORY PROTEIN HOMOLOG"/>
    <property type="match status" value="1"/>
</dbReference>
<organism evidence="12 13">
    <name type="scientific">Ceraceosorus guamensis</name>
    <dbReference type="NCBI Taxonomy" id="1522189"/>
    <lineage>
        <taxon>Eukaryota</taxon>
        <taxon>Fungi</taxon>
        <taxon>Dikarya</taxon>
        <taxon>Basidiomycota</taxon>
        <taxon>Ustilaginomycotina</taxon>
        <taxon>Exobasidiomycetes</taxon>
        <taxon>Ceraceosorales</taxon>
        <taxon>Ceraceosoraceae</taxon>
        <taxon>Ceraceosorus</taxon>
    </lineage>
</organism>
<evidence type="ECO:0000256" key="4">
    <source>
        <dbReference type="ARBA" id="ARBA00022729"/>
    </source>
</evidence>
<dbReference type="InterPro" id="IPR013517">
    <property type="entry name" value="FG-GAP"/>
</dbReference>
<reference evidence="12 13" key="1">
    <citation type="journal article" date="2018" name="Mol. Biol. Evol.">
        <title>Broad Genomic Sampling Reveals a Smut Pathogenic Ancestry of the Fungal Clade Ustilaginomycotina.</title>
        <authorList>
            <person name="Kijpornyongpan T."/>
            <person name="Mondo S.J."/>
            <person name="Barry K."/>
            <person name="Sandor L."/>
            <person name="Lee J."/>
            <person name="Lipzen A."/>
            <person name="Pangilinan J."/>
            <person name="LaButti K."/>
            <person name="Hainaut M."/>
            <person name="Henrissat B."/>
            <person name="Grigoriev I.V."/>
            <person name="Spatafora J.W."/>
            <person name="Aime M.C."/>
        </authorList>
    </citation>
    <scope>NUCLEOTIDE SEQUENCE [LARGE SCALE GENOMIC DNA]</scope>
    <source>
        <strain evidence="12 13">MCA 4658</strain>
    </source>
</reference>
<keyword evidence="5 9" id="KW-1133">Transmembrane helix</keyword>
<keyword evidence="6 9" id="KW-0472">Membrane</keyword>
<keyword evidence="7" id="KW-0325">Glycoprotein</keyword>
<dbReference type="GeneID" id="37033939"/>
<evidence type="ECO:0000256" key="7">
    <source>
        <dbReference type="ARBA" id="ARBA00023180"/>
    </source>
</evidence>